<dbReference type="EMBL" id="CP053985">
    <property type="protein sequence ID" value="QKH37811.1"/>
    <property type="molecule type" value="Genomic_DNA"/>
</dbReference>
<evidence type="ECO:0000313" key="2">
    <source>
        <dbReference type="Proteomes" id="UP000500970"/>
    </source>
</evidence>
<accession>A0A7D4E8R8</accession>
<dbReference type="RefSeq" id="WP_173146637.1">
    <property type="nucleotide sequence ID" value="NZ_CP053985.1"/>
</dbReference>
<organism evidence="1 2">
    <name type="scientific">Achromobacter pestifer</name>
    <dbReference type="NCBI Taxonomy" id="1353889"/>
    <lineage>
        <taxon>Bacteria</taxon>
        <taxon>Pseudomonadati</taxon>
        <taxon>Pseudomonadota</taxon>
        <taxon>Betaproteobacteria</taxon>
        <taxon>Burkholderiales</taxon>
        <taxon>Alcaligenaceae</taxon>
        <taxon>Achromobacter</taxon>
    </lineage>
</organism>
<protein>
    <submittedName>
        <fullName evidence="1">Uncharacterized protein</fullName>
    </submittedName>
</protein>
<dbReference type="Proteomes" id="UP000500970">
    <property type="component" value="Chromosome"/>
</dbReference>
<dbReference type="AlphaFoldDB" id="A0A7D4E8R8"/>
<keyword evidence="2" id="KW-1185">Reference proteome</keyword>
<sequence length="50" mass="5464">MRGHLWDPPEDQPDPPEELLPQLLLLVLPPLDMRAPGEPAPVANITTTTA</sequence>
<reference evidence="1 2" key="1">
    <citation type="submission" date="2020-05" db="EMBL/GenBank/DDBJ databases">
        <title>FDA dAtabase for Regulatory Grade micrObial Sequences (FDA-ARGOS): Supporting development and validation of Infectious Disease Dx tests.</title>
        <authorList>
            <person name="Sproer C."/>
            <person name="Gronow S."/>
            <person name="Severitt S."/>
            <person name="Schroder I."/>
            <person name="Tallon L."/>
            <person name="Sadzewicz L."/>
            <person name="Zhao X."/>
            <person name="Vavikolanu K."/>
            <person name="Mehta A."/>
            <person name="Aluvathingal J."/>
            <person name="Nadendla S."/>
            <person name="Myers T."/>
            <person name="Yan Y."/>
            <person name="Sichtig H."/>
        </authorList>
    </citation>
    <scope>NUCLEOTIDE SEQUENCE [LARGE SCALE GENOMIC DNA]</scope>
    <source>
        <strain evidence="1 2">FDAARGOS_790</strain>
    </source>
</reference>
<gene>
    <name evidence="1" type="ORF">FOC84_23920</name>
</gene>
<dbReference type="KEGG" id="apes:FOC84_23920"/>
<evidence type="ECO:0000313" key="1">
    <source>
        <dbReference type="EMBL" id="QKH37811.1"/>
    </source>
</evidence>
<name>A0A7D4E8R8_9BURK</name>
<proteinExistence type="predicted"/>